<sequence>MSGTQHIRAGDGLLAYAGQEIHLKAGNNVVIEAGLEITVKAGASFLKIDASGVTITGPQIKLNSGGKPTLGTGASPALPGLVKQANDNGPGQLLTQRLGEPGPIVELCQKPRSGMPIDCPLADCGCRRALLSRGRA</sequence>
<dbReference type="SUPFAM" id="SSF69349">
    <property type="entry name" value="Phage fibre proteins"/>
    <property type="match status" value="1"/>
</dbReference>
<proteinExistence type="predicted"/>
<reference evidence="1 2" key="1">
    <citation type="submission" date="2018-08" db="EMBL/GenBank/DDBJ databases">
        <title>Recombination of ecologically and evolutionarily significant loci maintains genetic cohesion in the Pseudomonas syringae species complex.</title>
        <authorList>
            <person name="Dillon M."/>
            <person name="Thakur S."/>
            <person name="Almeida R.N.D."/>
            <person name="Weir B.S."/>
            <person name="Guttman D.S."/>
        </authorList>
    </citation>
    <scope>NUCLEOTIDE SEQUENCE [LARGE SCALE GENOMIC DNA]</scope>
    <source>
        <strain evidence="1 2">ICMP 3706</strain>
    </source>
</reference>
<dbReference type="AlphaFoldDB" id="A0A3M4AA95"/>
<dbReference type="Proteomes" id="UP000281604">
    <property type="component" value="Unassembled WGS sequence"/>
</dbReference>
<organism evidence="1 2">
    <name type="scientific">Pseudomonas syringae pv. persicae</name>
    <dbReference type="NCBI Taxonomy" id="237306"/>
    <lineage>
        <taxon>Bacteria</taxon>
        <taxon>Pseudomonadati</taxon>
        <taxon>Pseudomonadota</taxon>
        <taxon>Gammaproteobacteria</taxon>
        <taxon>Pseudomonadales</taxon>
        <taxon>Pseudomonadaceae</taxon>
        <taxon>Pseudomonas</taxon>
    </lineage>
</organism>
<gene>
    <name evidence="1" type="ORF">ALQ30_00848</name>
</gene>
<accession>A0A3M4AA95</accession>
<evidence type="ECO:0000313" key="2">
    <source>
        <dbReference type="Proteomes" id="UP000281604"/>
    </source>
</evidence>
<dbReference type="EMBL" id="RBQE01000349">
    <property type="protein sequence ID" value="RMP03767.1"/>
    <property type="molecule type" value="Genomic_DNA"/>
</dbReference>
<comment type="caution">
    <text evidence="1">The sequence shown here is derived from an EMBL/GenBank/DDBJ whole genome shotgun (WGS) entry which is preliminary data.</text>
</comment>
<name>A0A3M4AA95_9PSED</name>
<protein>
    <submittedName>
        <fullName evidence="1">Rhs element Vgr protein</fullName>
    </submittedName>
</protein>
<evidence type="ECO:0000313" key="1">
    <source>
        <dbReference type="EMBL" id="RMP03767.1"/>
    </source>
</evidence>